<name>A0A4Z2HG64_9TELE</name>
<feature type="region of interest" description="Disordered" evidence="1">
    <location>
        <begin position="1"/>
        <end position="26"/>
    </location>
</feature>
<gene>
    <name evidence="2" type="ORF">EYF80_024959</name>
</gene>
<organism evidence="2 3">
    <name type="scientific">Liparis tanakae</name>
    <name type="common">Tanaka's snailfish</name>
    <dbReference type="NCBI Taxonomy" id="230148"/>
    <lineage>
        <taxon>Eukaryota</taxon>
        <taxon>Metazoa</taxon>
        <taxon>Chordata</taxon>
        <taxon>Craniata</taxon>
        <taxon>Vertebrata</taxon>
        <taxon>Euteleostomi</taxon>
        <taxon>Actinopterygii</taxon>
        <taxon>Neopterygii</taxon>
        <taxon>Teleostei</taxon>
        <taxon>Neoteleostei</taxon>
        <taxon>Acanthomorphata</taxon>
        <taxon>Eupercaria</taxon>
        <taxon>Perciformes</taxon>
        <taxon>Cottioidei</taxon>
        <taxon>Cottales</taxon>
        <taxon>Liparidae</taxon>
        <taxon>Liparis</taxon>
    </lineage>
</organism>
<feature type="compositionally biased region" description="Polar residues" evidence="1">
    <location>
        <begin position="9"/>
        <end position="20"/>
    </location>
</feature>
<keyword evidence="3" id="KW-1185">Reference proteome</keyword>
<accession>A0A4Z2HG64</accession>
<evidence type="ECO:0000313" key="3">
    <source>
        <dbReference type="Proteomes" id="UP000314294"/>
    </source>
</evidence>
<protein>
    <submittedName>
        <fullName evidence="2">Uncharacterized protein</fullName>
    </submittedName>
</protein>
<dbReference type="EMBL" id="SRLO01000245">
    <property type="protein sequence ID" value="TNN64868.1"/>
    <property type="molecule type" value="Genomic_DNA"/>
</dbReference>
<dbReference type="AlphaFoldDB" id="A0A4Z2HG64"/>
<comment type="caution">
    <text evidence="2">The sequence shown here is derived from an EMBL/GenBank/DDBJ whole genome shotgun (WGS) entry which is preliminary data.</text>
</comment>
<proteinExistence type="predicted"/>
<reference evidence="2 3" key="1">
    <citation type="submission" date="2019-03" db="EMBL/GenBank/DDBJ databases">
        <title>First draft genome of Liparis tanakae, snailfish: a comprehensive survey of snailfish specific genes.</title>
        <authorList>
            <person name="Kim W."/>
            <person name="Song I."/>
            <person name="Jeong J.-H."/>
            <person name="Kim D."/>
            <person name="Kim S."/>
            <person name="Ryu S."/>
            <person name="Song J.Y."/>
            <person name="Lee S.K."/>
        </authorList>
    </citation>
    <scope>NUCLEOTIDE SEQUENCE [LARGE SCALE GENOMIC DNA]</scope>
    <source>
        <tissue evidence="2">Muscle</tissue>
    </source>
</reference>
<evidence type="ECO:0000313" key="2">
    <source>
        <dbReference type="EMBL" id="TNN64868.1"/>
    </source>
</evidence>
<sequence>MHKALPSASEEQQTPSSRQSLPPPVQTVGFLRTEMLTDVAGSAQITAVSPAPEHISYDLTA</sequence>
<evidence type="ECO:0000256" key="1">
    <source>
        <dbReference type="SAM" id="MobiDB-lite"/>
    </source>
</evidence>
<dbReference type="Proteomes" id="UP000314294">
    <property type="component" value="Unassembled WGS sequence"/>
</dbReference>